<organism evidence="12 13">
    <name type="scientific">Quillaja saponaria</name>
    <name type="common">Soap bark tree</name>
    <dbReference type="NCBI Taxonomy" id="32244"/>
    <lineage>
        <taxon>Eukaryota</taxon>
        <taxon>Viridiplantae</taxon>
        <taxon>Streptophyta</taxon>
        <taxon>Embryophyta</taxon>
        <taxon>Tracheophyta</taxon>
        <taxon>Spermatophyta</taxon>
        <taxon>Magnoliopsida</taxon>
        <taxon>eudicotyledons</taxon>
        <taxon>Gunneridae</taxon>
        <taxon>Pentapetalae</taxon>
        <taxon>rosids</taxon>
        <taxon>fabids</taxon>
        <taxon>Fabales</taxon>
        <taxon>Quillajaceae</taxon>
        <taxon>Quillaja</taxon>
    </lineage>
</organism>
<evidence type="ECO:0000256" key="8">
    <source>
        <dbReference type="RuleBase" id="RU280816"/>
    </source>
</evidence>
<feature type="compositionally biased region" description="Polar residues" evidence="9">
    <location>
        <begin position="498"/>
        <end position="510"/>
    </location>
</feature>
<dbReference type="GO" id="GO:0006952">
    <property type="term" value="P:defense response"/>
    <property type="evidence" value="ECO:0007669"/>
    <property type="project" value="UniProtKB-KW"/>
</dbReference>
<sequence>MLLFFLFLFLWFLFGEVVMAASESSSNSRTLDQTPTWAVAVVCAVIIIISLALEKSLHKIGTWLTERHKKAMFEALLKVQAELMVLGFISLLLTFGQTYIARICISAKAADSMLPCPSDGVNDGDHRRKLLWFERRYLAADSDTPKCKEGFEPLISTNGLHQLHILIFFLAVFHVLYSAITMMLGRLKIRGWKDWEKETSSHGYEFSNDPARFRLTHETSFVRAHTSFWTRIPFFFYVGCFLRQFFRSVNKADYMTLRNGFINVHLAPGSQFNFQKYIKRSLEDDFKIVVGVSPVLWASFVIFLLVNVNGSHVLFWASLIPVIIILAVGTKLQAILTRMALDISERHAVVQGIPLVEASNNYFWFGRPQLILYLIHFALFQNAFQITYFLWIWYSFGTKSCFHADFKLALIKASLGVGVLCLCSYITLPLYALVTQMGSSMKKSIFDEHTSKALKRWHMAVKKKQGKKGEKSLTRTLGSPVESTIHSSGPTLHRFKTTGHSTRSSTFNDQDGSHFEADPPSPSPSASTDNLILRVDQDEQEIEMNEHHHEGHTSNEDDFTFVKPAPSKNHDIA</sequence>
<feature type="transmembrane region" description="Helical" evidence="10">
    <location>
        <begin position="370"/>
        <end position="393"/>
    </location>
</feature>
<feature type="compositionally biased region" description="Basic and acidic residues" evidence="9">
    <location>
        <begin position="544"/>
        <end position="555"/>
    </location>
</feature>
<feature type="transmembrane region" description="Helical" evidence="10">
    <location>
        <begin position="75"/>
        <end position="93"/>
    </location>
</feature>
<keyword evidence="13" id="KW-1185">Reference proteome</keyword>
<feature type="signal peptide" evidence="11">
    <location>
        <begin position="1"/>
        <end position="20"/>
    </location>
</feature>
<feature type="transmembrane region" description="Helical" evidence="10">
    <location>
        <begin position="286"/>
        <end position="308"/>
    </location>
</feature>
<dbReference type="Pfam" id="PF03094">
    <property type="entry name" value="Mlo"/>
    <property type="match status" value="1"/>
</dbReference>
<evidence type="ECO:0000256" key="7">
    <source>
        <dbReference type="ARBA" id="ARBA00023265"/>
    </source>
</evidence>
<keyword evidence="6 8" id="KW-0472">Membrane</keyword>
<accession>A0AAD7KQC0</accession>
<protein>
    <recommendedName>
        <fullName evidence="8">MLO-like protein</fullName>
    </recommendedName>
</protein>
<comment type="function">
    <text evidence="8">May be involved in modulation of pathogen defense and leaf cell death.</text>
</comment>
<evidence type="ECO:0000256" key="6">
    <source>
        <dbReference type="ARBA" id="ARBA00023136"/>
    </source>
</evidence>
<proteinExistence type="inferred from homology"/>
<keyword evidence="4 8" id="KW-0611">Plant defense</keyword>
<evidence type="ECO:0000256" key="2">
    <source>
        <dbReference type="ARBA" id="ARBA00006574"/>
    </source>
</evidence>
<evidence type="ECO:0000256" key="10">
    <source>
        <dbReference type="SAM" id="Phobius"/>
    </source>
</evidence>
<evidence type="ECO:0000256" key="11">
    <source>
        <dbReference type="SAM" id="SignalP"/>
    </source>
</evidence>
<dbReference type="PANTHER" id="PTHR31942:SF49">
    <property type="entry name" value="MLO-LIKE PROTEIN 8"/>
    <property type="match status" value="1"/>
</dbReference>
<feature type="transmembrane region" description="Helical" evidence="10">
    <location>
        <begin position="314"/>
        <end position="336"/>
    </location>
</feature>
<dbReference type="KEGG" id="qsa:O6P43_033500"/>
<keyword evidence="7 8" id="KW-0568">Pathogenesis-related protein</keyword>
<comment type="caution">
    <text evidence="12">The sequence shown here is derived from an EMBL/GenBank/DDBJ whole genome shotgun (WGS) entry which is preliminary data.</text>
</comment>
<dbReference type="AlphaFoldDB" id="A0AAD7KQC0"/>
<feature type="transmembrane region" description="Helical" evidence="10">
    <location>
        <begin position="36"/>
        <end position="54"/>
    </location>
</feature>
<comment type="similarity">
    <text evidence="2 8">Belongs to the MLO family.</text>
</comment>
<evidence type="ECO:0000256" key="1">
    <source>
        <dbReference type="ARBA" id="ARBA00004141"/>
    </source>
</evidence>
<feature type="transmembrane region" description="Helical" evidence="10">
    <location>
        <begin position="163"/>
        <end position="184"/>
    </location>
</feature>
<gene>
    <name evidence="8" type="primary">MLO</name>
    <name evidence="12" type="ORF">O6P43_033500</name>
</gene>
<dbReference type="Proteomes" id="UP001163823">
    <property type="component" value="Chromosome 14"/>
</dbReference>
<evidence type="ECO:0000256" key="3">
    <source>
        <dbReference type="ARBA" id="ARBA00022692"/>
    </source>
</evidence>
<dbReference type="EMBL" id="JARAOO010000014">
    <property type="protein sequence ID" value="KAJ7944034.1"/>
    <property type="molecule type" value="Genomic_DNA"/>
</dbReference>
<keyword evidence="5 8" id="KW-1133">Transmembrane helix</keyword>
<evidence type="ECO:0000256" key="5">
    <source>
        <dbReference type="ARBA" id="ARBA00022989"/>
    </source>
</evidence>
<feature type="region of interest" description="Disordered" evidence="9">
    <location>
        <begin position="465"/>
        <end position="573"/>
    </location>
</feature>
<dbReference type="GO" id="GO:0005516">
    <property type="term" value="F:calmodulin binding"/>
    <property type="evidence" value="ECO:0007669"/>
    <property type="project" value="UniProtKB-KW"/>
</dbReference>
<evidence type="ECO:0000256" key="4">
    <source>
        <dbReference type="ARBA" id="ARBA00022821"/>
    </source>
</evidence>
<feature type="compositionally biased region" description="Polar residues" evidence="9">
    <location>
        <begin position="474"/>
        <end position="490"/>
    </location>
</feature>
<comment type="domain">
    <text evidence="8">The C-terminus contains a calmodulin-binding domain, which binds calmodulin in a calcium-dependent fashion.</text>
</comment>
<keyword evidence="8" id="KW-0112">Calmodulin-binding</keyword>
<evidence type="ECO:0000256" key="9">
    <source>
        <dbReference type="SAM" id="MobiDB-lite"/>
    </source>
</evidence>
<feature type="chain" id="PRO_5042150416" description="MLO-like protein" evidence="11">
    <location>
        <begin position="21"/>
        <end position="573"/>
    </location>
</feature>
<name>A0AAD7KQC0_QUISA</name>
<evidence type="ECO:0000313" key="13">
    <source>
        <dbReference type="Proteomes" id="UP001163823"/>
    </source>
</evidence>
<evidence type="ECO:0000313" key="12">
    <source>
        <dbReference type="EMBL" id="KAJ7944034.1"/>
    </source>
</evidence>
<dbReference type="InterPro" id="IPR004326">
    <property type="entry name" value="Mlo"/>
</dbReference>
<comment type="subcellular location">
    <subcellularLocation>
        <location evidence="1 8">Membrane</location>
        <topology evidence="1 8">Multi-pass membrane protein</topology>
    </subcellularLocation>
</comment>
<reference evidence="12" key="1">
    <citation type="journal article" date="2023" name="Science">
        <title>Elucidation of the pathway for biosynthesis of saponin adjuvants from the soapbark tree.</title>
        <authorList>
            <person name="Reed J."/>
            <person name="Orme A."/>
            <person name="El-Demerdash A."/>
            <person name="Owen C."/>
            <person name="Martin L.B.B."/>
            <person name="Misra R.C."/>
            <person name="Kikuchi S."/>
            <person name="Rejzek M."/>
            <person name="Martin A.C."/>
            <person name="Harkess A."/>
            <person name="Leebens-Mack J."/>
            <person name="Louveau T."/>
            <person name="Stephenson M.J."/>
            <person name="Osbourn A."/>
        </authorList>
    </citation>
    <scope>NUCLEOTIDE SEQUENCE</scope>
    <source>
        <strain evidence="12">S10</strain>
    </source>
</reference>
<dbReference type="PANTHER" id="PTHR31942">
    <property type="entry name" value="MLO-LIKE PROTEIN 1"/>
    <property type="match status" value="1"/>
</dbReference>
<dbReference type="GO" id="GO:0016020">
    <property type="term" value="C:membrane"/>
    <property type="evidence" value="ECO:0007669"/>
    <property type="project" value="UniProtKB-SubCell"/>
</dbReference>
<keyword evidence="11" id="KW-0732">Signal</keyword>
<keyword evidence="3 8" id="KW-0812">Transmembrane</keyword>
<feature type="transmembrane region" description="Helical" evidence="10">
    <location>
        <begin position="413"/>
        <end position="434"/>
    </location>
</feature>